<sequence>MPKTLLDIIRLFEKSRNEEDFLLLRNRKISDDEELSDILKCLLLMGLAYVRLPFTGYRYVSFIPMKHLDLTRELRPQKLAKSVHIFWPRPSNIIDYNSVDNSVNKCLAYKSMLKDNISPFVDLILSYHKSKSFREFKDYNEAALQMEIELLLPTKHRQPEVRLVVDGSKSSGASRFGFIDIFVSGWGKAQWVNKADYKSLKALDDKIEKEAKDELLNRRYFYWHKEKKLIQNGMEQLSRYMKTVQKGSVNKYDQSGIYDDKIEVMSTCGFTQF</sequence>
<dbReference type="Proteomes" id="UP000789920">
    <property type="component" value="Unassembled WGS sequence"/>
</dbReference>
<comment type="caution">
    <text evidence="1">The sequence shown here is derived from an EMBL/GenBank/DDBJ whole genome shotgun (WGS) entry which is preliminary data.</text>
</comment>
<accession>A0ACA9LKW1</accession>
<organism evidence="1 2">
    <name type="scientific">Racocetra persica</name>
    <dbReference type="NCBI Taxonomy" id="160502"/>
    <lineage>
        <taxon>Eukaryota</taxon>
        <taxon>Fungi</taxon>
        <taxon>Fungi incertae sedis</taxon>
        <taxon>Mucoromycota</taxon>
        <taxon>Glomeromycotina</taxon>
        <taxon>Glomeromycetes</taxon>
        <taxon>Diversisporales</taxon>
        <taxon>Gigasporaceae</taxon>
        <taxon>Racocetra</taxon>
    </lineage>
</organism>
<gene>
    <name evidence="1" type="ORF">RPERSI_LOCUS3395</name>
</gene>
<proteinExistence type="predicted"/>
<dbReference type="EMBL" id="CAJVQC010004185">
    <property type="protein sequence ID" value="CAG8537220.1"/>
    <property type="molecule type" value="Genomic_DNA"/>
</dbReference>
<evidence type="ECO:0000313" key="1">
    <source>
        <dbReference type="EMBL" id="CAG8537220.1"/>
    </source>
</evidence>
<keyword evidence="2" id="KW-1185">Reference proteome</keyword>
<reference evidence="1" key="1">
    <citation type="submission" date="2021-06" db="EMBL/GenBank/DDBJ databases">
        <authorList>
            <person name="Kallberg Y."/>
            <person name="Tangrot J."/>
            <person name="Rosling A."/>
        </authorList>
    </citation>
    <scope>NUCLEOTIDE SEQUENCE</scope>
    <source>
        <strain evidence="1">MA461A</strain>
    </source>
</reference>
<evidence type="ECO:0000313" key="2">
    <source>
        <dbReference type="Proteomes" id="UP000789920"/>
    </source>
</evidence>
<name>A0ACA9LKW1_9GLOM</name>
<protein>
    <submittedName>
        <fullName evidence="1">35851_t:CDS:1</fullName>
    </submittedName>
</protein>